<feature type="region of interest" description="Disordered" evidence="9">
    <location>
        <begin position="163"/>
        <end position="309"/>
    </location>
</feature>
<dbReference type="Proteomes" id="UP001151518">
    <property type="component" value="Unassembled WGS sequence"/>
</dbReference>
<keyword evidence="7" id="KW-0653">Protein transport</keyword>
<accession>A0A9W8KY24</accession>
<evidence type="ECO:0000256" key="1">
    <source>
        <dbReference type="ARBA" id="ARBA00004481"/>
    </source>
</evidence>
<keyword evidence="8" id="KW-0472">Membrane</keyword>
<dbReference type="OrthoDB" id="391137at2759"/>
<evidence type="ECO:0000256" key="2">
    <source>
        <dbReference type="ARBA" id="ARBA00004496"/>
    </source>
</evidence>
<dbReference type="AlphaFoldDB" id="A0A9W8KY24"/>
<dbReference type="GO" id="GO:0032511">
    <property type="term" value="P:late endosome to vacuole transport via multivesicular body sorting pathway"/>
    <property type="evidence" value="ECO:0007669"/>
    <property type="project" value="InterPro"/>
</dbReference>
<evidence type="ECO:0000259" key="10">
    <source>
        <dbReference type="Pfam" id="PF04652"/>
    </source>
</evidence>
<comment type="similarity">
    <text evidence="3">Belongs to the VTA1 family.</text>
</comment>
<dbReference type="GO" id="GO:0015031">
    <property type="term" value="P:protein transport"/>
    <property type="evidence" value="ECO:0007669"/>
    <property type="project" value="UniProtKB-KW"/>
</dbReference>
<evidence type="ECO:0000256" key="9">
    <source>
        <dbReference type="SAM" id="MobiDB-lite"/>
    </source>
</evidence>
<evidence type="ECO:0000313" key="12">
    <source>
        <dbReference type="EMBL" id="KAJ2676768.1"/>
    </source>
</evidence>
<evidence type="ECO:0000256" key="3">
    <source>
        <dbReference type="ARBA" id="ARBA00007895"/>
    </source>
</evidence>
<feature type="domain" description="Vta1/callose synthase N-terminal" evidence="10">
    <location>
        <begin position="14"/>
        <end position="155"/>
    </location>
</feature>
<proteinExistence type="inferred from homology"/>
<organism evidence="12 13">
    <name type="scientific">Coemansia spiralis</name>
    <dbReference type="NCBI Taxonomy" id="417178"/>
    <lineage>
        <taxon>Eukaryota</taxon>
        <taxon>Fungi</taxon>
        <taxon>Fungi incertae sedis</taxon>
        <taxon>Zoopagomycota</taxon>
        <taxon>Kickxellomycotina</taxon>
        <taxon>Kickxellomycetes</taxon>
        <taxon>Kickxellales</taxon>
        <taxon>Kickxellaceae</taxon>
        <taxon>Coemansia</taxon>
    </lineage>
</organism>
<gene>
    <name evidence="12" type="ORF">GGI25_003413</name>
</gene>
<dbReference type="InterPro" id="IPR041212">
    <property type="entry name" value="Vta1_C"/>
</dbReference>
<evidence type="ECO:0000259" key="11">
    <source>
        <dbReference type="Pfam" id="PF18097"/>
    </source>
</evidence>
<feature type="compositionally biased region" description="Polar residues" evidence="9">
    <location>
        <begin position="198"/>
        <end position="214"/>
    </location>
</feature>
<keyword evidence="6" id="KW-0967">Endosome</keyword>
<evidence type="ECO:0000256" key="4">
    <source>
        <dbReference type="ARBA" id="ARBA00022448"/>
    </source>
</evidence>
<keyword evidence="5" id="KW-0963">Cytoplasm</keyword>
<sequence>MVDLKTVPEDLKQILPYIQRGQEIAKVDPIVSYFCKYYAARLAIASGSTSPESQTYLAALLDQLEMEKSQLSNNESMRDDSAASLHCSTFGLKIFAKADTEDRDGKASKTTARNFIVSSQFLQVIASFGELPEDIAEKVKYAKWRAAEILKAIREGRPVAPVLGAAENGSTNTPSDSELQQQQQPSVASGMSSPLPHTASSPSHVQQVGSNMNTDILGWPSPPSISSPGAGTATAAASGAHPWATNGPSNYPAASSPQPSAHQQPPVQQSYQQHQHQQQFDSLPSVPHSSVYPSNSQQHSAGTRPNAPAGAAAFIPVPASNLPLHMASGNGDASDGELLLNPTDAKSAQKHARWAISALEYDDVATAIENLQKAIQVLAPYRK</sequence>
<evidence type="ECO:0000256" key="5">
    <source>
        <dbReference type="ARBA" id="ARBA00022490"/>
    </source>
</evidence>
<dbReference type="EMBL" id="JANBTW010000037">
    <property type="protein sequence ID" value="KAJ2676768.1"/>
    <property type="molecule type" value="Genomic_DNA"/>
</dbReference>
<reference evidence="12" key="1">
    <citation type="submission" date="2022-07" db="EMBL/GenBank/DDBJ databases">
        <title>Phylogenomic reconstructions and comparative analyses of Kickxellomycotina fungi.</title>
        <authorList>
            <person name="Reynolds N.K."/>
            <person name="Stajich J.E."/>
            <person name="Barry K."/>
            <person name="Grigoriev I.V."/>
            <person name="Crous P."/>
            <person name="Smith M.E."/>
        </authorList>
    </citation>
    <scope>NUCLEOTIDE SEQUENCE</scope>
    <source>
        <strain evidence="12">NRRL 3115</strain>
    </source>
</reference>
<comment type="caution">
    <text evidence="12">The sequence shown here is derived from an EMBL/GenBank/DDBJ whole genome shotgun (WGS) entry which is preliminary data.</text>
</comment>
<feature type="compositionally biased region" description="Polar residues" evidence="9">
    <location>
        <begin position="168"/>
        <end position="192"/>
    </location>
</feature>
<dbReference type="GO" id="GO:0005771">
    <property type="term" value="C:multivesicular body"/>
    <property type="evidence" value="ECO:0007669"/>
    <property type="project" value="TreeGrafter"/>
</dbReference>
<evidence type="ECO:0000256" key="7">
    <source>
        <dbReference type="ARBA" id="ARBA00022927"/>
    </source>
</evidence>
<feature type="domain" description="Vta1 C-terminal" evidence="11">
    <location>
        <begin position="346"/>
        <end position="378"/>
    </location>
</feature>
<keyword evidence="4" id="KW-0813">Transport</keyword>
<dbReference type="GO" id="GO:0010008">
    <property type="term" value="C:endosome membrane"/>
    <property type="evidence" value="ECO:0007669"/>
    <property type="project" value="UniProtKB-SubCell"/>
</dbReference>
<feature type="compositionally biased region" description="Low complexity" evidence="9">
    <location>
        <begin position="226"/>
        <end position="279"/>
    </location>
</feature>
<name>A0A9W8KY24_9FUNG</name>
<feature type="compositionally biased region" description="Polar residues" evidence="9">
    <location>
        <begin position="287"/>
        <end position="303"/>
    </location>
</feature>
<dbReference type="Pfam" id="PF18097">
    <property type="entry name" value="Vta1_C"/>
    <property type="match status" value="1"/>
</dbReference>
<dbReference type="PANTHER" id="PTHR46009">
    <property type="entry name" value="VACUOLAR PROTEIN SORTING-ASSOCIATED PROTEIN VTA1 HOMOLOG"/>
    <property type="match status" value="1"/>
</dbReference>
<comment type="subcellular location">
    <subcellularLocation>
        <location evidence="2">Cytoplasm</location>
    </subcellularLocation>
    <subcellularLocation>
        <location evidence="1">Endosome membrane</location>
        <topology evidence="1">Peripheral membrane protein</topology>
    </subcellularLocation>
</comment>
<protein>
    <recommendedName>
        <fullName evidence="14">DUF605-domain-containing protein</fullName>
    </recommendedName>
</protein>
<dbReference type="PANTHER" id="PTHR46009:SF1">
    <property type="entry name" value="VACUOLAR PROTEIN SORTING-ASSOCIATED PROTEIN VTA1 HOMOLOG"/>
    <property type="match status" value="1"/>
</dbReference>
<evidence type="ECO:0000313" key="13">
    <source>
        <dbReference type="Proteomes" id="UP001151518"/>
    </source>
</evidence>
<dbReference type="InterPro" id="IPR044538">
    <property type="entry name" value="Vta1-like"/>
</dbReference>
<dbReference type="Gene3D" id="1.25.40.270">
    <property type="entry name" value="Vacuolar protein sorting-associated protein vta1"/>
    <property type="match status" value="1"/>
</dbReference>
<evidence type="ECO:0000256" key="6">
    <source>
        <dbReference type="ARBA" id="ARBA00022753"/>
    </source>
</evidence>
<evidence type="ECO:0008006" key="14">
    <source>
        <dbReference type="Google" id="ProtNLM"/>
    </source>
</evidence>
<dbReference type="Pfam" id="PF04652">
    <property type="entry name" value="Vta1"/>
    <property type="match status" value="1"/>
</dbReference>
<dbReference type="InterPro" id="IPR039431">
    <property type="entry name" value="Vta1/CALS_N"/>
</dbReference>
<evidence type="ECO:0000256" key="8">
    <source>
        <dbReference type="ARBA" id="ARBA00023136"/>
    </source>
</evidence>
<dbReference type="Gene3D" id="1.20.5.420">
    <property type="entry name" value="Immunoglobulin FC, subunit C"/>
    <property type="match status" value="1"/>
</dbReference>
<dbReference type="InterPro" id="IPR023175">
    <property type="entry name" value="Vta1/CALS_N_sf"/>
</dbReference>